<evidence type="ECO:0000256" key="1">
    <source>
        <dbReference type="SAM" id="Coils"/>
    </source>
</evidence>
<proteinExistence type="predicted"/>
<keyword evidence="3" id="KW-0966">Cell projection</keyword>
<dbReference type="OrthoDB" id="5741693at2"/>
<protein>
    <submittedName>
        <fullName evidence="3">Flagellar protein FlaG</fullName>
    </submittedName>
</protein>
<dbReference type="Gene3D" id="3.30.160.170">
    <property type="entry name" value="FlaG-like"/>
    <property type="match status" value="1"/>
</dbReference>
<dbReference type="InterPro" id="IPR005186">
    <property type="entry name" value="FlaG"/>
</dbReference>
<evidence type="ECO:0000256" key="2">
    <source>
        <dbReference type="SAM" id="MobiDB-lite"/>
    </source>
</evidence>
<feature type="region of interest" description="Disordered" evidence="2">
    <location>
        <begin position="1"/>
        <end position="49"/>
    </location>
</feature>
<dbReference type="PANTHER" id="PTHR37166:SF1">
    <property type="entry name" value="PROTEIN FLAG"/>
    <property type="match status" value="1"/>
</dbReference>
<comment type="caution">
    <text evidence="3">The sequence shown here is derived from an EMBL/GenBank/DDBJ whole genome shotgun (WGS) entry which is preliminary data.</text>
</comment>
<evidence type="ECO:0000313" key="4">
    <source>
        <dbReference type="Proteomes" id="UP000565155"/>
    </source>
</evidence>
<dbReference type="InterPro" id="IPR035924">
    <property type="entry name" value="FlaG-like_sf"/>
</dbReference>
<dbReference type="SUPFAM" id="SSF160214">
    <property type="entry name" value="FlaG-like"/>
    <property type="match status" value="1"/>
</dbReference>
<feature type="coiled-coil region" evidence="1">
    <location>
        <begin position="54"/>
        <end position="81"/>
    </location>
</feature>
<dbReference type="eggNOG" id="COG1334">
    <property type="taxonomic scope" value="Bacteria"/>
</dbReference>
<dbReference type="STRING" id="663.BAU10_10335"/>
<name>A0A0P7ERR4_VIBAL</name>
<dbReference type="NCBIfam" id="NF006465">
    <property type="entry name" value="PRK08868.1"/>
    <property type="match status" value="1"/>
</dbReference>
<keyword evidence="1" id="KW-0175">Coiled coil</keyword>
<gene>
    <name evidence="3" type="primary">flaG</name>
    <name evidence="3" type="ORF">HKB35_05910</name>
</gene>
<accession>A0A0P7ERR4</accession>
<dbReference type="GeneID" id="75166941"/>
<sequence length="144" mass="15872">MDISSYASNIQPYGTPNGTKFANKNGNDIGTSSPANSNGEISPQKAKNTEYDFSVQAALEMAESRQELNKEEREKLVAQMNEFVTSINKGVAFRVDEESGRDVVTIYEANTGDVIRQIPDEEMLVVLRRLAEHTANSGLLTEKV</sequence>
<dbReference type="PANTHER" id="PTHR37166">
    <property type="entry name" value="PROTEIN FLAG"/>
    <property type="match status" value="1"/>
</dbReference>
<evidence type="ECO:0000313" key="3">
    <source>
        <dbReference type="EMBL" id="NMR73156.1"/>
    </source>
</evidence>
<dbReference type="Proteomes" id="UP000565155">
    <property type="component" value="Unassembled WGS sequence"/>
</dbReference>
<dbReference type="EMBL" id="JABCMA010000003">
    <property type="protein sequence ID" value="NMR73156.1"/>
    <property type="molecule type" value="Genomic_DNA"/>
</dbReference>
<keyword evidence="3" id="KW-0969">Cilium</keyword>
<keyword evidence="3" id="KW-0282">Flagellum</keyword>
<dbReference type="RefSeq" id="WP_005380451.1">
    <property type="nucleotide sequence ID" value="NZ_AP023187.1"/>
</dbReference>
<reference evidence="3 4" key="1">
    <citation type="submission" date="2020-04" db="EMBL/GenBank/DDBJ databases">
        <title>Whole-genome sequencing of Vibrio spp. from China reveals different genetic environments of blaCTX-M-14 among diverse lineages.</title>
        <authorList>
            <person name="Zheng Z."/>
            <person name="Ye L."/>
            <person name="Chen S."/>
        </authorList>
    </citation>
    <scope>NUCLEOTIDE SEQUENCE [LARGE SCALE GENOMIC DNA]</scope>
    <source>
        <strain evidence="3 4">Vb1636</strain>
    </source>
</reference>
<organism evidence="3 4">
    <name type="scientific">Vibrio alginolyticus</name>
    <dbReference type="NCBI Taxonomy" id="663"/>
    <lineage>
        <taxon>Bacteria</taxon>
        <taxon>Pseudomonadati</taxon>
        <taxon>Pseudomonadota</taxon>
        <taxon>Gammaproteobacteria</taxon>
        <taxon>Vibrionales</taxon>
        <taxon>Vibrionaceae</taxon>
        <taxon>Vibrio</taxon>
    </lineage>
</organism>
<dbReference type="Pfam" id="PF03646">
    <property type="entry name" value="FlaG"/>
    <property type="match status" value="1"/>
</dbReference>
<dbReference type="AlphaFoldDB" id="A0A0P7ERR4"/>
<feature type="compositionally biased region" description="Polar residues" evidence="2">
    <location>
        <begin position="1"/>
        <end position="41"/>
    </location>
</feature>